<dbReference type="Pfam" id="PF07676">
    <property type="entry name" value="PD40"/>
    <property type="match status" value="3"/>
</dbReference>
<dbReference type="PANTHER" id="PTHR42776:SF27">
    <property type="entry name" value="DIPEPTIDYL PEPTIDASE FAMILY MEMBER 6"/>
    <property type="match status" value="1"/>
</dbReference>
<dbReference type="InterPro" id="IPR011659">
    <property type="entry name" value="WD40"/>
</dbReference>
<evidence type="ECO:0000313" key="5">
    <source>
        <dbReference type="Proteomes" id="UP001562178"/>
    </source>
</evidence>
<name>A0ABV4B498_9BURK</name>
<organism evidence="4 5">
    <name type="scientific">Comamonas sediminis</name>
    <dbReference type="NCBI Taxonomy" id="1783360"/>
    <lineage>
        <taxon>Bacteria</taxon>
        <taxon>Pseudomonadati</taxon>
        <taxon>Pseudomonadota</taxon>
        <taxon>Betaproteobacteria</taxon>
        <taxon>Burkholderiales</taxon>
        <taxon>Comamonadaceae</taxon>
        <taxon>Comamonas</taxon>
    </lineage>
</organism>
<keyword evidence="5" id="KW-1185">Reference proteome</keyword>
<dbReference type="InterPro" id="IPR001375">
    <property type="entry name" value="Peptidase_S9_cat"/>
</dbReference>
<keyword evidence="2" id="KW-0720">Serine protease</keyword>
<reference evidence="4 5" key="1">
    <citation type="journal article" date="2016" name="Int. J. Syst. Evol. Microbiol.">
        <title>Description of Comamonas sediminis sp. nov., isolated from lagoon sediments.</title>
        <authorList>
            <person name="Subhash Y."/>
            <person name="Bang J.J."/>
            <person name="You T.H."/>
            <person name="Lee S.S."/>
        </authorList>
    </citation>
    <scope>NUCLEOTIDE SEQUENCE [LARGE SCALE GENOMIC DNA]</scope>
    <source>
        <strain evidence="4 5">JCM 31169</strain>
    </source>
</reference>
<gene>
    <name evidence="4" type="ORF">AB7A72_11790</name>
</gene>
<dbReference type="PANTHER" id="PTHR42776">
    <property type="entry name" value="SERINE PEPTIDASE S9 FAMILY MEMBER"/>
    <property type="match status" value="1"/>
</dbReference>
<dbReference type="RefSeq" id="WP_369460081.1">
    <property type="nucleotide sequence ID" value="NZ_JBGBDC010000004.1"/>
</dbReference>
<comment type="caution">
    <text evidence="4">The sequence shown here is derived from an EMBL/GenBank/DDBJ whole genome shotgun (WGS) entry which is preliminary data.</text>
</comment>
<dbReference type="EMBL" id="JBGBDC010000004">
    <property type="protein sequence ID" value="MEY2251686.1"/>
    <property type="molecule type" value="Genomic_DNA"/>
</dbReference>
<keyword evidence="2" id="KW-0645">Protease</keyword>
<dbReference type="SUPFAM" id="SSF82171">
    <property type="entry name" value="DPP6 N-terminal domain-like"/>
    <property type="match status" value="1"/>
</dbReference>
<proteinExistence type="predicted"/>
<sequence length="603" mass="66075">MTAEPSKNTAARWSPDGRQIAFLSDRRDGTAQLYLMPGEGGEARQITNLARGANDIRWRPDGQALLALGNVTVDPDAGREGARQRDGAHRAAPDLNAPQRCWRLPYKMDGRDYTLHTRNHLFLVAVPGGQATQLTAGDYDVRAAAWSPDGNSICIARTREADNEYHCTDIWLLHLQDGQVAQSERLSVAQSNSASPSWSPDGRWIAFMGAEQAGDAQNRLWLIDLHSKKVSGLGSASLEVLAGDLCWSKDSRSLGFVQVKNGLQCAASIAIPAGEVRILRGGDFHVGALVQADGLAYTREDLVHPQEVYFQGPGDAQERAISHFNDWRNDRHALVAEYRRFQVPDGNGGKESVDAWILRPDKASGCFAPSTRPLLLDFHGGPASYVDLTFASHAYWQMLASQGWTVVSANAVGSSSYGRAFCGRLRGKWGELDLPQHLDIVRQLQAEDLVDAHVAVTGNSYGGFMAAYSIAHESSLKAAVVSAPVANIESHFGTSDSGYYSDTYSMDVPQEDFRRTVYRLSPTFSIEHATAPTLFIQGLEDQRCPRSQTEELYVKLAYLGQARTEMVLYPGGSHSFAVSGKPSHRVDLLERMRAWMADSLPKA</sequence>
<dbReference type="InterPro" id="IPR011042">
    <property type="entry name" value="6-blade_b-propeller_TolB-like"/>
</dbReference>
<feature type="domain" description="Peptidase S9 prolyl oligopeptidase catalytic" evidence="3">
    <location>
        <begin position="396"/>
        <end position="600"/>
    </location>
</feature>
<evidence type="ECO:0000256" key="1">
    <source>
        <dbReference type="ARBA" id="ARBA00022801"/>
    </source>
</evidence>
<dbReference type="Proteomes" id="UP001562178">
    <property type="component" value="Unassembled WGS sequence"/>
</dbReference>
<dbReference type="Gene3D" id="2.120.10.30">
    <property type="entry name" value="TolB, C-terminal domain"/>
    <property type="match status" value="2"/>
</dbReference>
<dbReference type="Pfam" id="PF00326">
    <property type="entry name" value="Peptidase_S9"/>
    <property type="match status" value="1"/>
</dbReference>
<keyword evidence="1" id="KW-0378">Hydrolase</keyword>
<evidence type="ECO:0000259" key="3">
    <source>
        <dbReference type="Pfam" id="PF00326"/>
    </source>
</evidence>
<dbReference type="SUPFAM" id="SSF53474">
    <property type="entry name" value="alpha/beta-Hydrolases"/>
    <property type="match status" value="1"/>
</dbReference>
<evidence type="ECO:0000256" key="2">
    <source>
        <dbReference type="ARBA" id="ARBA00022825"/>
    </source>
</evidence>
<dbReference type="InterPro" id="IPR029058">
    <property type="entry name" value="AB_hydrolase_fold"/>
</dbReference>
<accession>A0ABV4B498</accession>
<evidence type="ECO:0000313" key="4">
    <source>
        <dbReference type="EMBL" id="MEY2251686.1"/>
    </source>
</evidence>
<dbReference type="Gene3D" id="3.40.50.1820">
    <property type="entry name" value="alpha/beta hydrolase"/>
    <property type="match status" value="1"/>
</dbReference>
<protein>
    <submittedName>
        <fullName evidence="4">Prolyl oligopeptidase family serine peptidase</fullName>
    </submittedName>
</protein>